<dbReference type="AlphaFoldDB" id="G9YP48"/>
<reference evidence="1 2" key="1">
    <citation type="submission" date="2011-08" db="EMBL/GenBank/DDBJ databases">
        <authorList>
            <person name="Weinstock G."/>
            <person name="Sodergren E."/>
            <person name="Clifton S."/>
            <person name="Fulton L."/>
            <person name="Fulton B."/>
            <person name="Courtney L."/>
            <person name="Fronick C."/>
            <person name="Harrison M."/>
            <person name="Strong C."/>
            <person name="Farmer C."/>
            <person name="Delahaunty K."/>
            <person name="Markovic C."/>
            <person name="Hall O."/>
            <person name="Minx P."/>
            <person name="Tomlinson C."/>
            <person name="Mitreva M."/>
            <person name="Hou S."/>
            <person name="Chen J."/>
            <person name="Wollam A."/>
            <person name="Pepin K.H."/>
            <person name="Johnson M."/>
            <person name="Bhonagiri V."/>
            <person name="Zhang X."/>
            <person name="Suruliraj S."/>
            <person name="Warren W."/>
            <person name="Chinwalla A."/>
            <person name="Mardis E.R."/>
            <person name="Wilson R.K."/>
        </authorList>
    </citation>
    <scope>NUCLEOTIDE SEQUENCE [LARGE SCALE GENOMIC DNA]</scope>
    <source>
        <strain evidence="1 2">ATCC 29863</strain>
    </source>
</reference>
<dbReference type="Proteomes" id="UP000004459">
    <property type="component" value="Unassembled WGS sequence"/>
</dbReference>
<evidence type="ECO:0000313" key="1">
    <source>
        <dbReference type="EMBL" id="EHM52943.1"/>
    </source>
</evidence>
<gene>
    <name evidence="1" type="ORF">HMPREF0372_01277</name>
</gene>
<sequence>MLTVHDLTREQINQLKGIYLDQHLQETCDECASYGEIANAEKIVDDWLIYDAYADTLFSPDDFW</sequence>
<accession>G9YP48</accession>
<dbReference type="HOGENOM" id="CLU_2861196_0_0_9"/>
<comment type="caution">
    <text evidence="1">The sequence shown here is derived from an EMBL/GenBank/DDBJ whole genome shotgun (WGS) entry which is preliminary data.</text>
</comment>
<organism evidence="1 2">
    <name type="scientific">Flavonifractor plautii ATCC 29863</name>
    <dbReference type="NCBI Taxonomy" id="411475"/>
    <lineage>
        <taxon>Bacteria</taxon>
        <taxon>Bacillati</taxon>
        <taxon>Bacillota</taxon>
        <taxon>Clostridia</taxon>
        <taxon>Eubacteriales</taxon>
        <taxon>Oscillospiraceae</taxon>
        <taxon>Flavonifractor</taxon>
    </lineage>
</organism>
<dbReference type="EMBL" id="AGCK01000088">
    <property type="protein sequence ID" value="EHM52943.1"/>
    <property type="molecule type" value="Genomic_DNA"/>
</dbReference>
<name>G9YP48_FLAPL</name>
<protein>
    <submittedName>
        <fullName evidence="1">Uncharacterized protein</fullName>
    </submittedName>
</protein>
<evidence type="ECO:0000313" key="2">
    <source>
        <dbReference type="Proteomes" id="UP000004459"/>
    </source>
</evidence>
<proteinExistence type="predicted"/>